<gene>
    <name evidence="4" type="ORF">Poly41_34120</name>
</gene>
<dbReference type="SUPFAM" id="SSF53041">
    <property type="entry name" value="Resolvase-like"/>
    <property type="match status" value="1"/>
</dbReference>
<evidence type="ECO:0000256" key="1">
    <source>
        <dbReference type="SAM" id="MobiDB-lite"/>
    </source>
</evidence>
<evidence type="ECO:0008006" key="6">
    <source>
        <dbReference type="Google" id="ProtNLM"/>
    </source>
</evidence>
<name>A0A5C6DIS8_9BACT</name>
<feature type="domain" description="Resolvase/invertase-type recombinase catalytic" evidence="2">
    <location>
        <begin position="7"/>
        <end position="154"/>
    </location>
</feature>
<dbReference type="RefSeq" id="WP_146527618.1">
    <property type="nucleotide sequence ID" value="NZ_SJPV01000005.1"/>
</dbReference>
<dbReference type="EMBL" id="SJPV01000005">
    <property type="protein sequence ID" value="TWU37283.1"/>
    <property type="molecule type" value="Genomic_DNA"/>
</dbReference>
<dbReference type="PROSITE" id="PS51737">
    <property type="entry name" value="RECOMBINASE_DNA_BIND"/>
    <property type="match status" value="1"/>
</dbReference>
<keyword evidence="5" id="KW-1185">Reference proteome</keyword>
<dbReference type="InterPro" id="IPR025827">
    <property type="entry name" value="Zn_ribbon_recom_dom"/>
</dbReference>
<dbReference type="AlphaFoldDB" id="A0A5C6DIS8"/>
<comment type="caution">
    <text evidence="4">The sequence shown here is derived from an EMBL/GenBank/DDBJ whole genome shotgun (WGS) entry which is preliminary data.</text>
</comment>
<dbReference type="InterPro" id="IPR011109">
    <property type="entry name" value="DNA_bind_recombinase_dom"/>
</dbReference>
<evidence type="ECO:0000313" key="5">
    <source>
        <dbReference type="Proteomes" id="UP000319143"/>
    </source>
</evidence>
<evidence type="ECO:0000259" key="3">
    <source>
        <dbReference type="PROSITE" id="PS51737"/>
    </source>
</evidence>
<dbReference type="Pfam" id="PF00239">
    <property type="entry name" value="Resolvase"/>
    <property type="match status" value="1"/>
</dbReference>
<dbReference type="Pfam" id="PF13408">
    <property type="entry name" value="Zn_ribbon_recom"/>
    <property type="match status" value="1"/>
</dbReference>
<dbReference type="GO" id="GO:0000150">
    <property type="term" value="F:DNA strand exchange activity"/>
    <property type="evidence" value="ECO:0007669"/>
    <property type="project" value="InterPro"/>
</dbReference>
<feature type="region of interest" description="Disordered" evidence="1">
    <location>
        <begin position="1"/>
        <end position="27"/>
    </location>
</feature>
<dbReference type="OrthoDB" id="278150at2"/>
<dbReference type="CDD" id="cd00338">
    <property type="entry name" value="Ser_Recombinase"/>
    <property type="match status" value="1"/>
</dbReference>
<dbReference type="InterPro" id="IPR036162">
    <property type="entry name" value="Resolvase-like_N_sf"/>
</dbReference>
<dbReference type="GO" id="GO:0003677">
    <property type="term" value="F:DNA binding"/>
    <property type="evidence" value="ECO:0007669"/>
    <property type="project" value="InterPro"/>
</dbReference>
<dbReference type="Proteomes" id="UP000319143">
    <property type="component" value="Unassembled WGS sequence"/>
</dbReference>
<dbReference type="SMART" id="SM00857">
    <property type="entry name" value="Resolvase"/>
    <property type="match status" value="1"/>
</dbReference>
<dbReference type="Pfam" id="PF07508">
    <property type="entry name" value="Recombinase"/>
    <property type="match status" value="1"/>
</dbReference>
<dbReference type="InterPro" id="IPR006119">
    <property type="entry name" value="Resolv_N"/>
</dbReference>
<dbReference type="Gene3D" id="3.90.1750.20">
    <property type="entry name" value="Putative Large Serine Recombinase, Chain B, Domain 2"/>
    <property type="match status" value="1"/>
</dbReference>
<feature type="domain" description="Recombinase" evidence="3">
    <location>
        <begin position="162"/>
        <end position="278"/>
    </location>
</feature>
<evidence type="ECO:0000259" key="2">
    <source>
        <dbReference type="PROSITE" id="PS51736"/>
    </source>
</evidence>
<reference evidence="4 5" key="1">
    <citation type="submission" date="2019-02" db="EMBL/GenBank/DDBJ databases">
        <title>Deep-cultivation of Planctomycetes and their phenomic and genomic characterization uncovers novel biology.</title>
        <authorList>
            <person name="Wiegand S."/>
            <person name="Jogler M."/>
            <person name="Boedeker C."/>
            <person name="Pinto D."/>
            <person name="Vollmers J."/>
            <person name="Rivas-Marin E."/>
            <person name="Kohn T."/>
            <person name="Peeters S.H."/>
            <person name="Heuer A."/>
            <person name="Rast P."/>
            <person name="Oberbeckmann S."/>
            <person name="Bunk B."/>
            <person name="Jeske O."/>
            <person name="Meyerdierks A."/>
            <person name="Storesund J.E."/>
            <person name="Kallscheuer N."/>
            <person name="Luecker S."/>
            <person name="Lage O.M."/>
            <person name="Pohl T."/>
            <person name="Merkel B.J."/>
            <person name="Hornburger P."/>
            <person name="Mueller R.-W."/>
            <person name="Bruemmer F."/>
            <person name="Labrenz M."/>
            <person name="Spormann A.M."/>
            <person name="Op Den Camp H."/>
            <person name="Overmann J."/>
            <person name="Amann R."/>
            <person name="Jetten M.S.M."/>
            <person name="Mascher T."/>
            <person name="Medema M.H."/>
            <person name="Devos D.P."/>
            <person name="Kaster A.-K."/>
            <person name="Ovreas L."/>
            <person name="Rohde M."/>
            <person name="Galperin M.Y."/>
            <person name="Jogler C."/>
        </authorList>
    </citation>
    <scope>NUCLEOTIDE SEQUENCE [LARGE SCALE GENOMIC DNA]</scope>
    <source>
        <strain evidence="4 5">Poly41</strain>
    </source>
</reference>
<protein>
    <recommendedName>
        <fullName evidence="6">Recombinase</fullName>
    </recommendedName>
</protein>
<evidence type="ECO:0000313" key="4">
    <source>
        <dbReference type="EMBL" id="TWU37283.1"/>
    </source>
</evidence>
<organism evidence="4 5">
    <name type="scientific">Novipirellula artificiosorum</name>
    <dbReference type="NCBI Taxonomy" id="2528016"/>
    <lineage>
        <taxon>Bacteria</taxon>
        <taxon>Pseudomonadati</taxon>
        <taxon>Planctomycetota</taxon>
        <taxon>Planctomycetia</taxon>
        <taxon>Pirellulales</taxon>
        <taxon>Pirellulaceae</taxon>
        <taxon>Novipirellula</taxon>
    </lineage>
</organism>
<dbReference type="InterPro" id="IPR050639">
    <property type="entry name" value="SSR_resolvase"/>
</dbReference>
<dbReference type="PANTHER" id="PTHR30461:SF23">
    <property type="entry name" value="DNA RECOMBINASE-RELATED"/>
    <property type="match status" value="1"/>
</dbReference>
<accession>A0A5C6DIS8</accession>
<dbReference type="PROSITE" id="PS51736">
    <property type="entry name" value="RECOMBINASES_3"/>
    <property type="match status" value="1"/>
</dbReference>
<dbReference type="InterPro" id="IPR038109">
    <property type="entry name" value="DNA_bind_recomb_sf"/>
</dbReference>
<dbReference type="PANTHER" id="PTHR30461">
    <property type="entry name" value="DNA-INVERTASE FROM LAMBDOID PROPHAGE"/>
    <property type="match status" value="1"/>
</dbReference>
<proteinExistence type="predicted"/>
<dbReference type="Gene3D" id="3.40.50.1390">
    <property type="entry name" value="Resolvase, N-terminal catalytic domain"/>
    <property type="match status" value="1"/>
</dbReference>
<sequence>MAKRRRRVAAYIRCSSDKQSETSPEQQRAEIAKLAEREGYDIVTEYSDIGLSGDCEDRPGYQQLLTDSVLSRFEGVLCWNQDRLSRGDLIDSAAYMKTLRTAGVFVHTCNDGILEWGELSDQLGVMARQMGKAQFLRDLSKNVKRGRRNAGLKGKTTGGKIPFGYAVDSGGKLTPDPETAEILRTLFERYAGGESLTDLIDWLDGRGYGRRSRGGLRNTLKNRVYLGEFTSNKISIIDKKRVTLPRDQWNIIPNNHEALVSADLFNAVQDQMKTNRKHCSPSEKTGSVFALTGMVTCEHCGHPFHGTTHRGNRIYVCSGYGEALSDCPRYVVNECEVIDAVLGRLTEFFEANQRTVMDAILIDMGRRHQEASKTGNKLDRSIANAKGKLQRMEKRLLIVDDDMVPIVTAEIRRLKDVIAADEAEKTDALSGNGQERALAIAKTASRMYDNLIAAQTELADIDPAKLRGMFSDLSLRVTPHIERIAQGTSGKRWVCKLIGGDIRLSWPGITPAVASVLSCSELGCPPYQ</sequence>